<organism evidence="3 4">
    <name type="scientific">Coptotermes formosanus</name>
    <name type="common">Formosan subterranean termite</name>
    <dbReference type="NCBI Taxonomy" id="36987"/>
    <lineage>
        <taxon>Eukaryota</taxon>
        <taxon>Metazoa</taxon>
        <taxon>Ecdysozoa</taxon>
        <taxon>Arthropoda</taxon>
        <taxon>Hexapoda</taxon>
        <taxon>Insecta</taxon>
        <taxon>Pterygota</taxon>
        <taxon>Neoptera</taxon>
        <taxon>Polyneoptera</taxon>
        <taxon>Dictyoptera</taxon>
        <taxon>Blattodea</taxon>
        <taxon>Blattoidea</taxon>
        <taxon>Termitoidae</taxon>
        <taxon>Rhinotermitidae</taxon>
        <taxon>Coptotermes</taxon>
    </lineage>
</organism>
<dbReference type="EMBL" id="BLKM01000615">
    <property type="protein sequence ID" value="GFG36200.1"/>
    <property type="molecule type" value="Genomic_DNA"/>
</dbReference>
<gene>
    <name evidence="3" type="ORF">Cfor_03140</name>
</gene>
<dbReference type="GO" id="GO:0016747">
    <property type="term" value="F:acyltransferase activity, transferring groups other than amino-acyl groups"/>
    <property type="evidence" value="ECO:0007669"/>
    <property type="project" value="InterPro"/>
</dbReference>
<evidence type="ECO:0000313" key="3">
    <source>
        <dbReference type="EMBL" id="GFG36200.1"/>
    </source>
</evidence>
<feature type="transmembrane region" description="Helical" evidence="1">
    <location>
        <begin position="241"/>
        <end position="261"/>
    </location>
</feature>
<keyword evidence="1" id="KW-1133">Transmembrane helix</keyword>
<dbReference type="AlphaFoldDB" id="A0A6L2PX50"/>
<dbReference type="Pfam" id="PF01757">
    <property type="entry name" value="Acyl_transf_3"/>
    <property type="match status" value="1"/>
</dbReference>
<accession>A0A6L2PX50</accession>
<feature type="transmembrane region" description="Helical" evidence="1">
    <location>
        <begin position="84"/>
        <end position="105"/>
    </location>
</feature>
<keyword evidence="1" id="KW-0472">Membrane</keyword>
<evidence type="ECO:0000313" key="4">
    <source>
        <dbReference type="Proteomes" id="UP000502823"/>
    </source>
</evidence>
<evidence type="ECO:0000259" key="2">
    <source>
        <dbReference type="Pfam" id="PF01757"/>
    </source>
</evidence>
<evidence type="ECO:0000256" key="1">
    <source>
        <dbReference type="SAM" id="Phobius"/>
    </source>
</evidence>
<feature type="transmembrane region" description="Helical" evidence="1">
    <location>
        <begin position="197"/>
        <end position="220"/>
    </location>
</feature>
<dbReference type="InterPro" id="IPR052728">
    <property type="entry name" value="O2_lipid_transport_reg"/>
</dbReference>
<dbReference type="PANTHER" id="PTHR11161">
    <property type="entry name" value="O-ACYLTRANSFERASE"/>
    <property type="match status" value="1"/>
</dbReference>
<feature type="domain" description="Acyltransferase 3" evidence="2">
    <location>
        <begin position="154"/>
        <end position="328"/>
    </location>
</feature>
<keyword evidence="1" id="KW-0812">Transmembrane</keyword>
<feature type="transmembrane region" description="Helical" evidence="1">
    <location>
        <begin position="306"/>
        <end position="326"/>
    </location>
</feature>
<sequence length="337" mass="38925">MGEKKFKMQTFARKVMELSKHQNHFRRDVLYVGLCVPPQSAIPAISRGLEGSLRDAAKQLGVTAEVTTDEGACQMQQQQRPHRAVHLLTGFGIFVITVLVAYGTGYDAFRRLQKHEVPVETKRTRFLLCFSLIANFKKLCAISCSEAHSEFQAIQGFRTVTACIFMLPHVFMALVIGPIRNPEWVEKSYLNIFWASIYSSSVYLAVFFCISGFLLSYLFLREMDGRPVFKLSDFFVVVIQRYVRLTPVYAVVIAFVTSWYIHMGEGPMWNTLIGTEVEDCRRHWWINLLYFNNYFELEEMCMPPTWYVAADFQCHIVSLLLLILVWKHHWCAKSVLA</sequence>
<dbReference type="Proteomes" id="UP000502823">
    <property type="component" value="Unassembled WGS sequence"/>
</dbReference>
<feature type="non-terminal residue" evidence="3">
    <location>
        <position position="337"/>
    </location>
</feature>
<dbReference type="InterPro" id="IPR002656">
    <property type="entry name" value="Acyl_transf_3_dom"/>
</dbReference>
<protein>
    <recommendedName>
        <fullName evidence="2">Acyltransferase 3 domain-containing protein</fullName>
    </recommendedName>
</protein>
<dbReference type="InParanoid" id="A0A6L2PX50"/>
<name>A0A6L2PX50_COPFO</name>
<comment type="caution">
    <text evidence="3">The sequence shown here is derived from an EMBL/GenBank/DDBJ whole genome shotgun (WGS) entry which is preliminary data.</text>
</comment>
<dbReference type="PANTHER" id="PTHR11161:SF22">
    <property type="entry name" value="ACYLTRANSFERASE 3 DOMAIN-CONTAINING PROTEIN-RELATED"/>
    <property type="match status" value="1"/>
</dbReference>
<reference evidence="4" key="1">
    <citation type="submission" date="2020-01" db="EMBL/GenBank/DDBJ databases">
        <title>Draft genome sequence of the Termite Coptotermes fromosanus.</title>
        <authorList>
            <person name="Itakura S."/>
            <person name="Yosikawa Y."/>
            <person name="Umezawa K."/>
        </authorList>
    </citation>
    <scope>NUCLEOTIDE SEQUENCE [LARGE SCALE GENOMIC DNA]</scope>
</reference>
<proteinExistence type="predicted"/>
<dbReference type="OrthoDB" id="10006435at2759"/>
<keyword evidence="4" id="KW-1185">Reference proteome</keyword>